<organism evidence="1 2">
    <name type="scientific">Kocuria tytonis</name>
    <dbReference type="NCBI Taxonomy" id="2054280"/>
    <lineage>
        <taxon>Bacteria</taxon>
        <taxon>Bacillati</taxon>
        <taxon>Actinomycetota</taxon>
        <taxon>Actinomycetes</taxon>
        <taxon>Micrococcales</taxon>
        <taxon>Micrococcaceae</taxon>
        <taxon>Kocuria</taxon>
    </lineage>
</organism>
<sequence length="98" mass="11440">MNITTALRRPLINVPRYMAQGDTWGMRWQCGPLLTHTEVLNVIWHEVYGTQVCNWVCVWDLGPHGNRQPRPVLFWSAVTYTPPPRPIPTKPRYEQEEA</sequence>
<dbReference type="AlphaFoldDB" id="A0A495A887"/>
<comment type="caution">
    <text evidence="1">The sequence shown here is derived from an EMBL/GenBank/DDBJ whole genome shotgun (WGS) entry which is preliminary data.</text>
</comment>
<evidence type="ECO:0000313" key="1">
    <source>
        <dbReference type="EMBL" id="RKQ36219.1"/>
    </source>
</evidence>
<dbReference type="RefSeq" id="WP_121029586.1">
    <property type="nucleotide sequence ID" value="NZ_PNJG02000001.1"/>
</dbReference>
<evidence type="ECO:0000313" key="2">
    <source>
        <dbReference type="Proteomes" id="UP000249516"/>
    </source>
</evidence>
<keyword evidence="2" id="KW-1185">Reference proteome</keyword>
<protein>
    <submittedName>
        <fullName evidence="1">Uncharacterized protein</fullName>
    </submittedName>
</protein>
<reference evidence="1 2" key="1">
    <citation type="submission" date="2018-10" db="EMBL/GenBank/DDBJ databases">
        <title>Kocuria tytouropygialis sp. nov., isolated from the uropygial gland of an American barn owl (Tyto furcata).</title>
        <authorList>
            <person name="Braun M.S."/>
            <person name="Wang E."/>
            <person name="Zimmermann S."/>
            <person name="Wagner H."/>
            <person name="Wink M."/>
        </authorList>
    </citation>
    <scope>NUCLEOTIDE SEQUENCE [LARGE SCALE GENOMIC DNA]</scope>
    <source>
        <strain evidence="1 2">442</strain>
    </source>
</reference>
<proteinExistence type="predicted"/>
<dbReference type="EMBL" id="PNJG02000001">
    <property type="protein sequence ID" value="RKQ36219.1"/>
    <property type="molecule type" value="Genomic_DNA"/>
</dbReference>
<dbReference type="Proteomes" id="UP000249516">
    <property type="component" value="Unassembled WGS sequence"/>
</dbReference>
<gene>
    <name evidence="1" type="ORF">C1C97_000590</name>
</gene>
<name>A0A495A887_9MICC</name>
<accession>A0A495A887</accession>